<feature type="region of interest" description="Disordered" evidence="7">
    <location>
        <begin position="333"/>
        <end position="355"/>
    </location>
</feature>
<dbReference type="PROSITE" id="PS00028">
    <property type="entry name" value="ZINC_FINGER_C2H2_1"/>
    <property type="match status" value="1"/>
</dbReference>
<dbReference type="InterPro" id="IPR051868">
    <property type="entry name" value="ZN346_ZMAT4"/>
</dbReference>
<dbReference type="OrthoDB" id="434647at2759"/>
<dbReference type="SMART" id="SM00451">
    <property type="entry name" value="ZnF_U1"/>
    <property type="match status" value="3"/>
</dbReference>
<dbReference type="AlphaFoldDB" id="A0A8J4WEV0"/>
<accession>A0A8J4WEV0</accession>
<name>A0A8J4WEV0_9TREM</name>
<keyword evidence="3" id="KW-0677">Repeat</keyword>
<dbReference type="InterPro" id="IPR036236">
    <property type="entry name" value="Znf_C2H2_sf"/>
</dbReference>
<gene>
    <name evidence="9" type="ORF">PHET_09421</name>
</gene>
<dbReference type="SUPFAM" id="SSF57667">
    <property type="entry name" value="beta-beta-alpha zinc fingers"/>
    <property type="match status" value="3"/>
</dbReference>
<evidence type="ECO:0000256" key="4">
    <source>
        <dbReference type="ARBA" id="ARBA00022771"/>
    </source>
</evidence>
<keyword evidence="2" id="KW-0479">Metal-binding</keyword>
<keyword evidence="10" id="KW-1185">Reference proteome</keyword>
<dbReference type="GO" id="GO:0005634">
    <property type="term" value="C:nucleus"/>
    <property type="evidence" value="ECO:0007669"/>
    <property type="project" value="UniProtKB-SubCell"/>
</dbReference>
<keyword evidence="6" id="KW-0539">Nucleus</keyword>
<dbReference type="PANTHER" id="PTHR46144:SF6">
    <property type="entry name" value="C2H2-TYPE DOMAIN-CONTAINING PROTEIN"/>
    <property type="match status" value="1"/>
</dbReference>
<evidence type="ECO:0000313" key="9">
    <source>
        <dbReference type="EMBL" id="KAF5397521.1"/>
    </source>
</evidence>
<dbReference type="GO" id="GO:0003676">
    <property type="term" value="F:nucleic acid binding"/>
    <property type="evidence" value="ECO:0007669"/>
    <property type="project" value="InterPro"/>
</dbReference>
<evidence type="ECO:0000313" key="10">
    <source>
        <dbReference type="Proteomes" id="UP000748531"/>
    </source>
</evidence>
<evidence type="ECO:0000256" key="3">
    <source>
        <dbReference type="ARBA" id="ARBA00022737"/>
    </source>
</evidence>
<keyword evidence="4" id="KW-0863">Zinc-finger</keyword>
<evidence type="ECO:0000256" key="1">
    <source>
        <dbReference type="ARBA" id="ARBA00004123"/>
    </source>
</evidence>
<comment type="caution">
    <text evidence="9">The sequence shown here is derived from an EMBL/GenBank/DDBJ whole genome shotgun (WGS) entry which is preliminary data.</text>
</comment>
<dbReference type="InterPro" id="IPR003604">
    <property type="entry name" value="Matrin/U1-like-C_Znf_C2H2"/>
</dbReference>
<evidence type="ECO:0000256" key="5">
    <source>
        <dbReference type="ARBA" id="ARBA00022833"/>
    </source>
</evidence>
<dbReference type="Proteomes" id="UP000748531">
    <property type="component" value="Unassembled WGS sequence"/>
</dbReference>
<feature type="compositionally biased region" description="Basic and acidic residues" evidence="7">
    <location>
        <begin position="333"/>
        <end position="349"/>
    </location>
</feature>
<evidence type="ECO:0000256" key="7">
    <source>
        <dbReference type="SAM" id="MobiDB-lite"/>
    </source>
</evidence>
<dbReference type="EMBL" id="LUCH01006156">
    <property type="protein sequence ID" value="KAF5397521.1"/>
    <property type="molecule type" value="Genomic_DNA"/>
</dbReference>
<reference evidence="9" key="1">
    <citation type="submission" date="2019-05" db="EMBL/GenBank/DDBJ databases">
        <title>Annotation for the trematode Paragonimus heterotremus.</title>
        <authorList>
            <person name="Choi Y.-J."/>
        </authorList>
    </citation>
    <scope>NUCLEOTIDE SEQUENCE</scope>
    <source>
        <strain evidence="9">LC</strain>
    </source>
</reference>
<feature type="domain" description="C2H2-type" evidence="8">
    <location>
        <begin position="104"/>
        <end position="126"/>
    </location>
</feature>
<proteinExistence type="predicted"/>
<evidence type="ECO:0000259" key="8">
    <source>
        <dbReference type="PROSITE" id="PS00028"/>
    </source>
</evidence>
<evidence type="ECO:0000256" key="6">
    <source>
        <dbReference type="ARBA" id="ARBA00023242"/>
    </source>
</evidence>
<dbReference type="PANTHER" id="PTHR46144">
    <property type="entry name" value="ZINC FINGER PROTEIN 385B-LIKE"/>
    <property type="match status" value="1"/>
</dbReference>
<organism evidence="9 10">
    <name type="scientific">Paragonimus heterotremus</name>
    <dbReference type="NCBI Taxonomy" id="100268"/>
    <lineage>
        <taxon>Eukaryota</taxon>
        <taxon>Metazoa</taxon>
        <taxon>Spiralia</taxon>
        <taxon>Lophotrochozoa</taxon>
        <taxon>Platyhelminthes</taxon>
        <taxon>Trematoda</taxon>
        <taxon>Digenea</taxon>
        <taxon>Plagiorchiida</taxon>
        <taxon>Troglotremata</taxon>
        <taxon>Troglotrematidae</taxon>
        <taxon>Paragonimus</taxon>
    </lineage>
</organism>
<protein>
    <submittedName>
        <fullName evidence="9">Zinc finger C2H2 type</fullName>
    </submittedName>
</protein>
<dbReference type="SMART" id="SM00355">
    <property type="entry name" value="ZnF_C2H2"/>
    <property type="match status" value="3"/>
</dbReference>
<dbReference type="GO" id="GO:0008270">
    <property type="term" value="F:zinc ion binding"/>
    <property type="evidence" value="ECO:0007669"/>
    <property type="project" value="UniProtKB-KW"/>
</dbReference>
<evidence type="ECO:0000256" key="2">
    <source>
        <dbReference type="ARBA" id="ARBA00022723"/>
    </source>
</evidence>
<sequence>MSGMPCLRVIPYATVPLQKMTTCDPGKCSIPPPFIMDSASKYPSHSTHSPILSPPLMMGVDESQNQKELLTCNTCNVMCSGRISYEQHVSGAQHRQLNASVFECSVCNVSMNSRHNYEAHVAGAKHKRKTELTSTSPIKAPVETKEQTPPAITLPPATELPVISEEQPKCIACNLVCSSSDQLAAHLNGKKHAKRCKQQASFLVESTVRSQADSAVKPDPPAADQQPRGPRSSRKRALISYTKSQTEGGINRLYELEALTTVEFLTPTLLLLPTCIQRKVVNDVDGPELAGKRKALDADAEVSDRPFCTHLKCMFTRALKYYELGLEKLHGDRNGDLVSREQDKGEVKTTGKAPV</sequence>
<feature type="region of interest" description="Disordered" evidence="7">
    <location>
        <begin position="208"/>
        <end position="236"/>
    </location>
</feature>
<dbReference type="Gene3D" id="3.30.160.60">
    <property type="entry name" value="Classic Zinc Finger"/>
    <property type="match status" value="3"/>
</dbReference>
<dbReference type="Pfam" id="PF12874">
    <property type="entry name" value="zf-met"/>
    <property type="match status" value="3"/>
</dbReference>
<comment type="subcellular location">
    <subcellularLocation>
        <location evidence="1">Nucleus</location>
    </subcellularLocation>
</comment>
<dbReference type="InterPro" id="IPR013087">
    <property type="entry name" value="Znf_C2H2_type"/>
</dbReference>
<keyword evidence="5" id="KW-0862">Zinc</keyword>